<evidence type="ECO:0000256" key="2">
    <source>
        <dbReference type="ARBA" id="ARBA00022448"/>
    </source>
</evidence>
<evidence type="ECO:0000256" key="5">
    <source>
        <dbReference type="ARBA" id="ARBA00022692"/>
    </source>
</evidence>
<feature type="transmembrane region" description="Helical" evidence="8">
    <location>
        <begin position="54"/>
        <end position="75"/>
    </location>
</feature>
<comment type="subcellular location">
    <subcellularLocation>
        <location evidence="1">Cell membrane</location>
        <topology evidence="1">Multi-pass membrane protein</topology>
    </subcellularLocation>
</comment>
<dbReference type="InterPro" id="IPR003352">
    <property type="entry name" value="PTS_EIIC"/>
</dbReference>
<evidence type="ECO:0000259" key="9">
    <source>
        <dbReference type="Pfam" id="PF13303"/>
    </source>
</evidence>
<dbReference type="GO" id="GO:0005886">
    <property type="term" value="C:plasma membrane"/>
    <property type="evidence" value="ECO:0007669"/>
    <property type="project" value="UniProtKB-SubCell"/>
</dbReference>
<feature type="transmembrane region" description="Helical" evidence="8">
    <location>
        <begin position="156"/>
        <end position="177"/>
    </location>
</feature>
<sequence length="366" mass="37991">MEQTQAQTQTQEEKLTAKDYVFLVSQGVSNTVLVFLGIGLLVNTVGTTIHWDALVQVGNIAQKLLAPALGMAIAVMMRTSTLVIGGTMIASTVGANSVYFTSGAVANTMTATGWQAAQDTGSQIMTAGQPVSAVLAGVIAAMLGKWMTGKTPLDMVLVPFAVTMVGSIAGLGLASVTTPALNWVSGALGHTMQVNPVLGALVVSLSWFVFLMTPASSAALAIAVQLDPMSSGAALIGTTVAFVSFTAMSYNQNTIGGNIAQGLVTPKVQFANLLKRPILAVGPAVIAMITAVIAVVGFDFKVPYALAGLGLNSLIAPLWLAAHDMRGLVLLIVFGVAIPAVLAWGYYRFLKVIGQTKIQDLRLQEV</sequence>
<feature type="domain" description="Phosphotransferase system EIIC" evidence="9">
    <location>
        <begin position="24"/>
        <end position="362"/>
    </location>
</feature>
<dbReference type="EMBL" id="JAAXPM010000003">
    <property type="protein sequence ID" value="NKY66799.1"/>
    <property type="molecule type" value="Genomic_DNA"/>
</dbReference>
<evidence type="ECO:0000313" key="12">
    <source>
        <dbReference type="Proteomes" id="UP000182448"/>
    </source>
</evidence>
<keyword evidence="7 8" id="KW-0472">Membrane</keyword>
<feature type="transmembrane region" description="Helical" evidence="8">
    <location>
        <begin position="122"/>
        <end position="144"/>
    </location>
</feature>
<proteinExistence type="predicted"/>
<feature type="transmembrane region" description="Helical" evidence="8">
    <location>
        <begin position="278"/>
        <end position="297"/>
    </location>
</feature>
<dbReference type="RefSeq" id="WP_074427042.1">
    <property type="nucleotide sequence ID" value="NZ_BJEG01000002.1"/>
</dbReference>
<keyword evidence="12" id="KW-1185">Reference proteome</keyword>
<feature type="transmembrane region" description="Helical" evidence="8">
    <location>
        <begin position="328"/>
        <end position="347"/>
    </location>
</feature>
<evidence type="ECO:0000256" key="8">
    <source>
        <dbReference type="SAM" id="Phobius"/>
    </source>
</evidence>
<feature type="transmembrane region" description="Helical" evidence="8">
    <location>
        <begin position="304"/>
        <end position="322"/>
    </location>
</feature>
<reference evidence="10 13" key="2">
    <citation type="submission" date="2020-04" db="EMBL/GenBank/DDBJ databases">
        <title>MicrobeNet Type strains.</title>
        <authorList>
            <person name="Nicholson A.C."/>
        </authorList>
    </citation>
    <scope>NUCLEOTIDE SEQUENCE [LARGE SCALE GENOMIC DNA]</scope>
    <source>
        <strain evidence="10 13">CCUG 33494</strain>
    </source>
</reference>
<reference evidence="11 12" key="1">
    <citation type="submission" date="2016-08" db="EMBL/GenBank/DDBJ databases">
        <authorList>
            <person name="Varghese N."/>
            <person name="Submissions Spin"/>
        </authorList>
    </citation>
    <scope>NUCLEOTIDE SEQUENCE [LARGE SCALE GENOMIC DNA]</scope>
    <source>
        <strain evidence="11 12">R-53116</strain>
    </source>
</reference>
<organism evidence="10 13">
    <name type="scientific">Weissella hellenica</name>
    <dbReference type="NCBI Taxonomy" id="46256"/>
    <lineage>
        <taxon>Bacteria</taxon>
        <taxon>Bacillati</taxon>
        <taxon>Bacillota</taxon>
        <taxon>Bacilli</taxon>
        <taxon>Lactobacillales</taxon>
        <taxon>Lactobacillaceae</taxon>
        <taxon>Weissella</taxon>
    </lineage>
</organism>
<name>A0A4Y4G343_WEIHE</name>
<evidence type="ECO:0000256" key="7">
    <source>
        <dbReference type="ARBA" id="ARBA00023136"/>
    </source>
</evidence>
<keyword evidence="2" id="KW-0813">Transport</keyword>
<evidence type="ECO:0000256" key="4">
    <source>
        <dbReference type="ARBA" id="ARBA00022597"/>
    </source>
</evidence>
<dbReference type="AlphaFoldDB" id="A0A4Y4G343"/>
<dbReference type="Pfam" id="PF13303">
    <property type="entry name" value="PTS_EIIC_2"/>
    <property type="match status" value="1"/>
</dbReference>
<dbReference type="Proteomes" id="UP000585749">
    <property type="component" value="Unassembled WGS sequence"/>
</dbReference>
<evidence type="ECO:0000256" key="6">
    <source>
        <dbReference type="ARBA" id="ARBA00022989"/>
    </source>
</evidence>
<protein>
    <submittedName>
        <fullName evidence="10">PTS sugar transporter subunit IIC</fullName>
    </submittedName>
</protein>
<evidence type="ECO:0000313" key="10">
    <source>
        <dbReference type="EMBL" id="NKY66799.1"/>
    </source>
</evidence>
<dbReference type="OrthoDB" id="396983at2"/>
<keyword evidence="5 8" id="KW-0812">Transmembrane</keyword>
<dbReference type="EMBL" id="FMAW01000004">
    <property type="protein sequence ID" value="SCB85206.1"/>
    <property type="molecule type" value="Genomic_DNA"/>
</dbReference>
<feature type="transmembrane region" description="Helical" evidence="8">
    <location>
        <begin position="231"/>
        <end position="250"/>
    </location>
</feature>
<feature type="transmembrane region" description="Helical" evidence="8">
    <location>
        <begin position="20"/>
        <end position="42"/>
    </location>
</feature>
<gene>
    <name evidence="11" type="ORF">GA0061075_10423</name>
    <name evidence="10" type="ORF">HF960_03795</name>
</gene>
<keyword evidence="6 8" id="KW-1133">Transmembrane helix</keyword>
<comment type="caution">
    <text evidence="10">The sequence shown here is derived from an EMBL/GenBank/DDBJ whole genome shotgun (WGS) entry which is preliminary data.</text>
</comment>
<accession>A0A4Y4G343</accession>
<keyword evidence="3" id="KW-1003">Cell membrane</keyword>
<keyword evidence="4 10" id="KW-0762">Sugar transport</keyword>
<dbReference type="GO" id="GO:0008982">
    <property type="term" value="F:protein-N(PI)-phosphohistidine-sugar phosphotransferase activity"/>
    <property type="evidence" value="ECO:0007669"/>
    <property type="project" value="InterPro"/>
</dbReference>
<evidence type="ECO:0000313" key="13">
    <source>
        <dbReference type="Proteomes" id="UP000585749"/>
    </source>
</evidence>
<feature type="transmembrane region" description="Helical" evidence="8">
    <location>
        <begin position="197"/>
        <end position="224"/>
    </location>
</feature>
<evidence type="ECO:0000313" key="11">
    <source>
        <dbReference type="EMBL" id="SCB85206.1"/>
    </source>
</evidence>
<evidence type="ECO:0000256" key="3">
    <source>
        <dbReference type="ARBA" id="ARBA00022475"/>
    </source>
</evidence>
<dbReference type="GO" id="GO:0009401">
    <property type="term" value="P:phosphoenolpyruvate-dependent sugar phosphotransferase system"/>
    <property type="evidence" value="ECO:0007669"/>
    <property type="project" value="InterPro"/>
</dbReference>
<feature type="transmembrane region" description="Helical" evidence="8">
    <location>
        <begin position="82"/>
        <end position="102"/>
    </location>
</feature>
<evidence type="ECO:0000256" key="1">
    <source>
        <dbReference type="ARBA" id="ARBA00004651"/>
    </source>
</evidence>
<dbReference type="Proteomes" id="UP000182448">
    <property type="component" value="Unassembled WGS sequence"/>
</dbReference>